<proteinExistence type="predicted"/>
<protein>
    <recommendedName>
        <fullName evidence="1">Heterokaryon incompatibility domain-containing protein</fullName>
    </recommendedName>
</protein>
<comment type="caution">
    <text evidence="2">The sequence shown here is derived from an EMBL/GenBank/DDBJ whole genome shotgun (WGS) entry which is preliminary data.</text>
</comment>
<dbReference type="PANTHER" id="PTHR10622">
    <property type="entry name" value="HET DOMAIN-CONTAINING PROTEIN"/>
    <property type="match status" value="1"/>
</dbReference>
<name>A0ABR1JQK7_9AGAR</name>
<feature type="domain" description="Heterokaryon incompatibility" evidence="1">
    <location>
        <begin position="74"/>
        <end position="215"/>
    </location>
</feature>
<dbReference type="PANTHER" id="PTHR10622:SF10">
    <property type="entry name" value="HET DOMAIN-CONTAINING PROTEIN"/>
    <property type="match status" value="1"/>
</dbReference>
<accession>A0ABR1JQK7</accession>
<dbReference type="Proteomes" id="UP001498398">
    <property type="component" value="Unassembled WGS sequence"/>
</dbReference>
<evidence type="ECO:0000313" key="3">
    <source>
        <dbReference type="Proteomes" id="UP001498398"/>
    </source>
</evidence>
<keyword evidence="3" id="KW-1185">Reference proteome</keyword>
<organism evidence="2 3">
    <name type="scientific">Marasmiellus scandens</name>
    <dbReference type="NCBI Taxonomy" id="2682957"/>
    <lineage>
        <taxon>Eukaryota</taxon>
        <taxon>Fungi</taxon>
        <taxon>Dikarya</taxon>
        <taxon>Basidiomycota</taxon>
        <taxon>Agaricomycotina</taxon>
        <taxon>Agaricomycetes</taxon>
        <taxon>Agaricomycetidae</taxon>
        <taxon>Agaricales</taxon>
        <taxon>Marasmiineae</taxon>
        <taxon>Omphalotaceae</taxon>
        <taxon>Marasmiellus</taxon>
    </lineage>
</organism>
<dbReference type="Pfam" id="PF06985">
    <property type="entry name" value="HET"/>
    <property type="match status" value="1"/>
</dbReference>
<reference evidence="2 3" key="1">
    <citation type="submission" date="2024-01" db="EMBL/GenBank/DDBJ databases">
        <title>A draft genome for the cacao thread blight pathogen Marasmiellus scandens.</title>
        <authorList>
            <person name="Baruah I.K."/>
            <person name="Leung J."/>
            <person name="Bukari Y."/>
            <person name="Amoako-Attah I."/>
            <person name="Meinhardt L.W."/>
            <person name="Bailey B.A."/>
            <person name="Cohen S.P."/>
        </authorList>
    </citation>
    <scope>NUCLEOTIDE SEQUENCE [LARGE SCALE GENOMIC DNA]</scope>
    <source>
        <strain evidence="2 3">GH-19</strain>
    </source>
</reference>
<dbReference type="InterPro" id="IPR010730">
    <property type="entry name" value="HET"/>
</dbReference>
<dbReference type="EMBL" id="JBANRG010000007">
    <property type="protein sequence ID" value="KAK7464875.1"/>
    <property type="molecule type" value="Genomic_DNA"/>
</dbReference>
<gene>
    <name evidence="2" type="ORF">VKT23_006082</name>
</gene>
<evidence type="ECO:0000313" key="2">
    <source>
        <dbReference type="EMBL" id="KAK7464875.1"/>
    </source>
</evidence>
<evidence type="ECO:0000259" key="1">
    <source>
        <dbReference type="Pfam" id="PF06985"/>
    </source>
</evidence>
<sequence>MIPLIFHSYLPAALLDIFIFVAHHTGLLALLRRASLVKNDTVSQTVRLEYPECFIDTTTIQLVSPPQGHANPSYAILSHRWGQEEIDGCEDFASEETKKKIGYQKILKACDQARIDGYKYLWADTCCISKDPAKRSRDIQSMFAFYKNAAVCYVHLFDVGDEEYCCGGKADSSQDLSRSKDCTLYNIQYFHHSCNLDPYHICLSDWFRRGWTLQELIAPKDVRFYGKTWNFIGTKSNMQKVLSDRTSIPCDILTGNKALSGTSRLDRITWSMGRMTTKPADQAYCLMGILDIFIEPKNGESVERASKRLSNSFYYTTVETGVEGVYEVFQISAKHTALRRAILGRLASGHGE</sequence>